<dbReference type="EMBL" id="NFKP01000016">
    <property type="protein sequence ID" value="OUP68582.1"/>
    <property type="molecule type" value="Genomic_DNA"/>
</dbReference>
<evidence type="ECO:0000313" key="4">
    <source>
        <dbReference type="EMBL" id="OUP68582.1"/>
    </source>
</evidence>
<dbReference type="Proteomes" id="UP000196386">
    <property type="component" value="Unassembled WGS sequence"/>
</dbReference>
<protein>
    <submittedName>
        <fullName evidence="3">Photosystem II S4 domain protein</fullName>
    </submittedName>
</protein>
<dbReference type="SUPFAM" id="SSF55174">
    <property type="entry name" value="Alpha-L RNA-binding motif"/>
    <property type="match status" value="1"/>
</dbReference>
<evidence type="ECO:0000313" key="5">
    <source>
        <dbReference type="Proteomes" id="UP000095765"/>
    </source>
</evidence>
<dbReference type="Gene3D" id="3.30.1370.160">
    <property type="match status" value="1"/>
</dbReference>
<reference evidence="4" key="3">
    <citation type="journal article" date="2018" name="BMC Genomics">
        <title>Whole genome sequencing and function prediction of 133 gut anaerobes isolated from chicken caecum in pure cultures.</title>
        <authorList>
            <person name="Medvecky M."/>
            <person name="Cejkova D."/>
            <person name="Polansky O."/>
            <person name="Karasova D."/>
            <person name="Kubasova T."/>
            <person name="Cizek A."/>
            <person name="Rychlik I."/>
        </authorList>
    </citation>
    <scope>NUCLEOTIDE SEQUENCE</scope>
    <source>
        <strain evidence="4">An175</strain>
    </source>
</reference>
<evidence type="ECO:0000259" key="2">
    <source>
        <dbReference type="Pfam" id="PF17774"/>
    </source>
</evidence>
<name>A0A174NN48_9FIRM</name>
<gene>
    <name evidence="4" type="ORF">B5F11_12555</name>
    <name evidence="3" type="ORF">ERS852551_00907</name>
</gene>
<dbReference type="GO" id="GO:0003723">
    <property type="term" value="F:RNA binding"/>
    <property type="evidence" value="ECO:0007669"/>
    <property type="project" value="UniProtKB-KW"/>
</dbReference>
<dbReference type="Pfam" id="PF17774">
    <property type="entry name" value="YlmH_RBD"/>
    <property type="match status" value="1"/>
</dbReference>
<dbReference type="InterPro" id="IPR040591">
    <property type="entry name" value="RqcP2_RBD"/>
</dbReference>
<dbReference type="InterPro" id="IPR036986">
    <property type="entry name" value="S4_RNA-bd_sf"/>
</dbReference>
<dbReference type="Gene3D" id="3.30.70.330">
    <property type="match status" value="1"/>
</dbReference>
<evidence type="ECO:0000256" key="1">
    <source>
        <dbReference type="PROSITE-ProRule" id="PRU00182"/>
    </source>
</evidence>
<proteinExistence type="predicted"/>
<reference evidence="6" key="2">
    <citation type="submission" date="2017-04" db="EMBL/GenBank/DDBJ databases">
        <title>Function of individual gut microbiota members based on whole genome sequencing of pure cultures obtained from chicken caecum.</title>
        <authorList>
            <person name="Medvecky M."/>
            <person name="Cejkova D."/>
            <person name="Polansky O."/>
            <person name="Karasova D."/>
            <person name="Kubasova T."/>
            <person name="Cizek A."/>
            <person name="Rychlik I."/>
        </authorList>
    </citation>
    <scope>NUCLEOTIDE SEQUENCE [LARGE SCALE GENOMIC DNA]</scope>
    <source>
        <strain evidence="6">An175</strain>
    </source>
</reference>
<dbReference type="GeneID" id="72465690"/>
<dbReference type="InterPro" id="IPR012677">
    <property type="entry name" value="Nucleotide-bd_a/b_plait_sf"/>
</dbReference>
<dbReference type="AlphaFoldDB" id="A0A174NN48"/>
<dbReference type="Gene3D" id="3.10.290.10">
    <property type="entry name" value="RNA-binding S4 domain"/>
    <property type="match status" value="1"/>
</dbReference>
<dbReference type="EMBL" id="CZBE01000005">
    <property type="protein sequence ID" value="CUP47379.1"/>
    <property type="molecule type" value="Genomic_DNA"/>
</dbReference>
<dbReference type="PROSITE" id="PS50889">
    <property type="entry name" value="S4"/>
    <property type="match status" value="1"/>
</dbReference>
<evidence type="ECO:0000313" key="6">
    <source>
        <dbReference type="Proteomes" id="UP000196386"/>
    </source>
</evidence>
<accession>A0A174NN48</accession>
<dbReference type="RefSeq" id="WP_006875682.1">
    <property type="nucleotide sequence ID" value="NZ_CABIWA010000007.1"/>
</dbReference>
<evidence type="ECO:0000313" key="3">
    <source>
        <dbReference type="EMBL" id="CUP47379.1"/>
    </source>
</evidence>
<sequence length="253" mass="26992">MALADKKEQAFAAHICDLLEIARKSYTARFSGFLDARQLVLARGCVSAAGSGAEHLFFGGYPGAERVMLGAFAPYEQPDETSFPIVPLTIGYRAQDAPGHRDLLGSLTGLAIGREAIGDILVGGEYAVCFVSSAVAPVILNELKKAGRCGVRVCEGMPEVLPALHRYADLPLIVTSLRLDCMVAAVAGLSREKAAQAIRSQLVAVNGAVLAQTSGMLCEGDVFSIRGYGKYLFKQVLSSTKKGRLHILCRKYV</sequence>
<reference evidence="3 5" key="1">
    <citation type="submission" date="2015-09" db="EMBL/GenBank/DDBJ databases">
        <authorList>
            <consortium name="Pathogen Informatics"/>
        </authorList>
    </citation>
    <scope>NUCLEOTIDE SEQUENCE [LARGE SCALE GENOMIC DNA]</scope>
    <source>
        <strain evidence="3 5">2789STDY5834939</strain>
    </source>
</reference>
<feature type="domain" description="Ribosome-associated protein quality control protein P2 RNA-binding" evidence="2">
    <location>
        <begin position="78"/>
        <end position="154"/>
    </location>
</feature>
<organism evidence="3 5">
    <name type="scientific">Anaerotruncus colihominis</name>
    <dbReference type="NCBI Taxonomy" id="169435"/>
    <lineage>
        <taxon>Bacteria</taxon>
        <taxon>Bacillati</taxon>
        <taxon>Bacillota</taxon>
        <taxon>Clostridia</taxon>
        <taxon>Eubacteriales</taxon>
        <taxon>Oscillospiraceae</taxon>
        <taxon>Anaerotruncus</taxon>
    </lineage>
</organism>
<dbReference type="OrthoDB" id="9812787at2"/>
<dbReference type="Proteomes" id="UP000095765">
    <property type="component" value="Unassembled WGS sequence"/>
</dbReference>
<keyword evidence="1" id="KW-0694">RNA-binding</keyword>
<dbReference type="CDD" id="cd00165">
    <property type="entry name" value="S4"/>
    <property type="match status" value="1"/>
</dbReference>